<evidence type="ECO:0000256" key="1">
    <source>
        <dbReference type="SAM" id="Coils"/>
    </source>
</evidence>
<proteinExistence type="predicted"/>
<name>A0A9K3M5J3_9STRA</name>
<evidence type="ECO:0000313" key="3">
    <source>
        <dbReference type="Proteomes" id="UP000693970"/>
    </source>
</evidence>
<gene>
    <name evidence="2" type="ORF">IV203_013427</name>
</gene>
<feature type="coiled-coil region" evidence="1">
    <location>
        <begin position="7"/>
        <end position="34"/>
    </location>
</feature>
<organism evidence="2 3">
    <name type="scientific">Nitzschia inconspicua</name>
    <dbReference type="NCBI Taxonomy" id="303405"/>
    <lineage>
        <taxon>Eukaryota</taxon>
        <taxon>Sar</taxon>
        <taxon>Stramenopiles</taxon>
        <taxon>Ochrophyta</taxon>
        <taxon>Bacillariophyta</taxon>
        <taxon>Bacillariophyceae</taxon>
        <taxon>Bacillariophycidae</taxon>
        <taxon>Bacillariales</taxon>
        <taxon>Bacillariaceae</taxon>
        <taxon>Nitzschia</taxon>
    </lineage>
</organism>
<dbReference type="Proteomes" id="UP000693970">
    <property type="component" value="Unassembled WGS sequence"/>
</dbReference>
<reference evidence="2" key="1">
    <citation type="journal article" date="2021" name="Sci. Rep.">
        <title>Diploid genomic architecture of Nitzschia inconspicua, an elite biomass production diatom.</title>
        <authorList>
            <person name="Oliver A."/>
            <person name="Podell S."/>
            <person name="Pinowska A."/>
            <person name="Traller J.C."/>
            <person name="Smith S.R."/>
            <person name="McClure R."/>
            <person name="Beliaev A."/>
            <person name="Bohutskyi P."/>
            <person name="Hill E.A."/>
            <person name="Rabines A."/>
            <person name="Zheng H."/>
            <person name="Allen L.Z."/>
            <person name="Kuo A."/>
            <person name="Grigoriev I.V."/>
            <person name="Allen A.E."/>
            <person name="Hazlebeck D."/>
            <person name="Allen E.E."/>
        </authorList>
    </citation>
    <scope>NUCLEOTIDE SEQUENCE</scope>
    <source>
        <strain evidence="2">Hildebrandi</strain>
    </source>
</reference>
<evidence type="ECO:0000313" key="2">
    <source>
        <dbReference type="EMBL" id="KAG7374332.1"/>
    </source>
</evidence>
<protein>
    <submittedName>
        <fullName evidence="2">Uncharacterized protein</fullName>
    </submittedName>
</protein>
<dbReference type="AlphaFoldDB" id="A0A9K3M5J3"/>
<reference evidence="2" key="2">
    <citation type="submission" date="2021-04" db="EMBL/GenBank/DDBJ databases">
        <authorList>
            <person name="Podell S."/>
        </authorList>
    </citation>
    <scope>NUCLEOTIDE SEQUENCE</scope>
    <source>
        <strain evidence="2">Hildebrandi</strain>
    </source>
</reference>
<dbReference type="EMBL" id="JAGRRH010000001">
    <property type="protein sequence ID" value="KAG7374332.1"/>
    <property type="molecule type" value="Genomic_DNA"/>
</dbReference>
<keyword evidence="3" id="KW-1185">Reference proteome</keyword>
<sequence length="145" mass="16006">MNKTSGLDQVIGKIKEVEEDSRNVEAECADSLRRMFFARSLSIDECKEHISSALEFRCWNGAVILLSHVGDHYSRLASSPTVCHGLLGVSCPVMLARLEKVVYENGKPCWIDSAESSFEYASMNQAAECEQLRASIKDQSGCNAV</sequence>
<accession>A0A9K3M5J3</accession>
<keyword evidence="1" id="KW-0175">Coiled coil</keyword>
<comment type="caution">
    <text evidence="2">The sequence shown here is derived from an EMBL/GenBank/DDBJ whole genome shotgun (WGS) entry which is preliminary data.</text>
</comment>